<accession>A0A6B1DTH0</accession>
<feature type="domain" description="Xylose isomerase-like TIM barrel" evidence="1">
    <location>
        <begin position="46"/>
        <end position="256"/>
    </location>
</feature>
<dbReference type="AlphaFoldDB" id="A0A6B1DTH0"/>
<name>A0A6B1DTH0_9CHLR</name>
<sequence length="285" mass="31142">MTARISVSSWTLHRALGAMWLDGFDPAKQTPPGPTREIDLLELPGRAAGHGVRTLELCHFHFSSRDGGYLAELAAEADTHNVELYSILIDDGDITAPDPAVRDRDTAWIRSWIDTAGELGASAARVIAGDTDPVHANGSLMEDPNIRQSATALKELHAYGADKGVKVFTENFKKLSLKADQLLAILELCDGQITICADFGNFKGEDRYEEFAKIAPHATSAHAKAQYTDDGAIIPDDLIGGMRVLNEHNFQGPFSLIFDQPMADGKTEWDYLDLMKGIADQHIRA</sequence>
<dbReference type="InterPro" id="IPR050312">
    <property type="entry name" value="IolE/XylAMocC-like"/>
</dbReference>
<evidence type="ECO:0000313" key="2">
    <source>
        <dbReference type="EMBL" id="MYD90551.1"/>
    </source>
</evidence>
<comment type="caution">
    <text evidence="2">The sequence shown here is derived from an EMBL/GenBank/DDBJ whole genome shotgun (WGS) entry which is preliminary data.</text>
</comment>
<gene>
    <name evidence="2" type="ORF">F4Y08_09495</name>
</gene>
<dbReference type="InterPro" id="IPR013022">
    <property type="entry name" value="Xyl_isomerase-like_TIM-brl"/>
</dbReference>
<proteinExistence type="predicted"/>
<dbReference type="EMBL" id="VXPY01000069">
    <property type="protein sequence ID" value="MYD90551.1"/>
    <property type="molecule type" value="Genomic_DNA"/>
</dbReference>
<keyword evidence="2" id="KW-0413">Isomerase</keyword>
<dbReference type="PANTHER" id="PTHR12110">
    <property type="entry name" value="HYDROXYPYRUVATE ISOMERASE"/>
    <property type="match status" value="1"/>
</dbReference>
<dbReference type="SUPFAM" id="SSF51658">
    <property type="entry name" value="Xylose isomerase-like"/>
    <property type="match status" value="1"/>
</dbReference>
<reference evidence="2" key="1">
    <citation type="submission" date="2019-09" db="EMBL/GenBank/DDBJ databases">
        <title>Characterisation of the sponge microbiome using genome-centric metagenomics.</title>
        <authorList>
            <person name="Engelberts J.P."/>
            <person name="Robbins S.J."/>
            <person name="De Goeij J.M."/>
            <person name="Aranda M."/>
            <person name="Bell S.C."/>
            <person name="Webster N.S."/>
        </authorList>
    </citation>
    <scope>NUCLEOTIDE SEQUENCE</scope>
    <source>
        <strain evidence="2">SB0662_bin_9</strain>
    </source>
</reference>
<protein>
    <submittedName>
        <fullName evidence="2">Sugar phosphate isomerase/epimerase</fullName>
    </submittedName>
</protein>
<dbReference type="GO" id="GO:0016853">
    <property type="term" value="F:isomerase activity"/>
    <property type="evidence" value="ECO:0007669"/>
    <property type="project" value="UniProtKB-KW"/>
</dbReference>
<dbReference type="Pfam" id="PF01261">
    <property type="entry name" value="AP_endonuc_2"/>
    <property type="match status" value="1"/>
</dbReference>
<dbReference type="PANTHER" id="PTHR12110:SF53">
    <property type="entry name" value="BLR5974 PROTEIN"/>
    <property type="match status" value="1"/>
</dbReference>
<organism evidence="2">
    <name type="scientific">Caldilineaceae bacterium SB0662_bin_9</name>
    <dbReference type="NCBI Taxonomy" id="2605258"/>
    <lineage>
        <taxon>Bacteria</taxon>
        <taxon>Bacillati</taxon>
        <taxon>Chloroflexota</taxon>
        <taxon>Caldilineae</taxon>
        <taxon>Caldilineales</taxon>
        <taxon>Caldilineaceae</taxon>
    </lineage>
</organism>
<dbReference type="Gene3D" id="3.20.20.150">
    <property type="entry name" value="Divalent-metal-dependent TIM barrel enzymes"/>
    <property type="match status" value="1"/>
</dbReference>
<dbReference type="InterPro" id="IPR036237">
    <property type="entry name" value="Xyl_isomerase-like_sf"/>
</dbReference>
<evidence type="ECO:0000259" key="1">
    <source>
        <dbReference type="Pfam" id="PF01261"/>
    </source>
</evidence>